<dbReference type="Proteomes" id="UP001221142">
    <property type="component" value="Unassembled WGS sequence"/>
</dbReference>
<feature type="region of interest" description="Disordered" evidence="1">
    <location>
        <begin position="1"/>
        <end position="20"/>
    </location>
</feature>
<dbReference type="EMBL" id="JARKIF010000020">
    <property type="protein sequence ID" value="KAJ7617834.1"/>
    <property type="molecule type" value="Genomic_DNA"/>
</dbReference>
<evidence type="ECO:0000313" key="2">
    <source>
        <dbReference type="EMBL" id="KAJ7617834.1"/>
    </source>
</evidence>
<evidence type="ECO:0000256" key="1">
    <source>
        <dbReference type="SAM" id="MobiDB-lite"/>
    </source>
</evidence>
<feature type="region of interest" description="Disordered" evidence="1">
    <location>
        <begin position="97"/>
        <end position="127"/>
    </location>
</feature>
<comment type="caution">
    <text evidence="2">The sequence shown here is derived from an EMBL/GenBank/DDBJ whole genome shotgun (WGS) entry which is preliminary data.</text>
</comment>
<organism evidence="2 3">
    <name type="scientific">Roridomyces roridus</name>
    <dbReference type="NCBI Taxonomy" id="1738132"/>
    <lineage>
        <taxon>Eukaryota</taxon>
        <taxon>Fungi</taxon>
        <taxon>Dikarya</taxon>
        <taxon>Basidiomycota</taxon>
        <taxon>Agaricomycotina</taxon>
        <taxon>Agaricomycetes</taxon>
        <taxon>Agaricomycetidae</taxon>
        <taxon>Agaricales</taxon>
        <taxon>Marasmiineae</taxon>
        <taxon>Mycenaceae</taxon>
        <taxon>Roridomyces</taxon>
    </lineage>
</organism>
<reference evidence="2" key="1">
    <citation type="submission" date="2023-03" db="EMBL/GenBank/DDBJ databases">
        <title>Massive genome expansion in bonnet fungi (Mycena s.s.) driven by repeated elements and novel gene families across ecological guilds.</title>
        <authorList>
            <consortium name="Lawrence Berkeley National Laboratory"/>
            <person name="Harder C.B."/>
            <person name="Miyauchi S."/>
            <person name="Viragh M."/>
            <person name="Kuo A."/>
            <person name="Thoen E."/>
            <person name="Andreopoulos B."/>
            <person name="Lu D."/>
            <person name="Skrede I."/>
            <person name="Drula E."/>
            <person name="Henrissat B."/>
            <person name="Morin E."/>
            <person name="Kohler A."/>
            <person name="Barry K."/>
            <person name="LaButti K."/>
            <person name="Morin E."/>
            <person name="Salamov A."/>
            <person name="Lipzen A."/>
            <person name="Mereny Z."/>
            <person name="Hegedus B."/>
            <person name="Baldrian P."/>
            <person name="Stursova M."/>
            <person name="Weitz H."/>
            <person name="Taylor A."/>
            <person name="Grigoriev I.V."/>
            <person name="Nagy L.G."/>
            <person name="Martin F."/>
            <person name="Kauserud H."/>
        </authorList>
    </citation>
    <scope>NUCLEOTIDE SEQUENCE</scope>
    <source>
        <strain evidence="2">9284</strain>
    </source>
</reference>
<gene>
    <name evidence="2" type="ORF">FB45DRAFT_872291</name>
</gene>
<feature type="compositionally biased region" description="Basic and acidic residues" evidence="1">
    <location>
        <begin position="63"/>
        <end position="77"/>
    </location>
</feature>
<accession>A0AAD7BDB6</accession>
<name>A0AAD7BDB6_9AGAR</name>
<keyword evidence="3" id="KW-1185">Reference proteome</keyword>
<feature type="region of interest" description="Disordered" evidence="1">
    <location>
        <begin position="57"/>
        <end position="84"/>
    </location>
</feature>
<sequence length="155" mass="17272">MTQQKFGPIRDAEQPESGWGFPTVEPGEVCWYYCIWTDKWGEIMGHGGDKAIPRGMLYNPSSKEPKTKKLGETQETRARHRSSRCVVVVGSKRRGRVPVNGTETELSSAVKHGGPVPRPTASDSPSAEMLITRRPAEVSTEQEWRCMSEGVRVID</sequence>
<dbReference type="AlphaFoldDB" id="A0AAD7BDB6"/>
<proteinExistence type="predicted"/>
<protein>
    <submittedName>
        <fullName evidence="2">Uncharacterized protein</fullName>
    </submittedName>
</protein>
<evidence type="ECO:0000313" key="3">
    <source>
        <dbReference type="Proteomes" id="UP001221142"/>
    </source>
</evidence>